<comment type="caution">
    <text evidence="3">The sequence shown here is derived from an EMBL/GenBank/DDBJ whole genome shotgun (WGS) entry which is preliminary data.</text>
</comment>
<dbReference type="InterPro" id="IPR029058">
    <property type="entry name" value="AB_hydrolase_fold"/>
</dbReference>
<dbReference type="GO" id="GO:0006508">
    <property type="term" value="P:proteolysis"/>
    <property type="evidence" value="ECO:0007669"/>
    <property type="project" value="InterPro"/>
</dbReference>
<dbReference type="AlphaFoldDB" id="A0A6B3LSA7"/>
<dbReference type="GO" id="GO:0052689">
    <property type="term" value="F:carboxylic ester hydrolase activity"/>
    <property type="evidence" value="ECO:0007669"/>
    <property type="project" value="TreeGrafter"/>
</dbReference>
<proteinExistence type="predicted"/>
<name>A0A6B3LSA7_9BACT</name>
<dbReference type="Pfam" id="PF00326">
    <property type="entry name" value="Peptidase_S9"/>
    <property type="match status" value="1"/>
</dbReference>
<keyword evidence="4" id="KW-1185">Reference proteome</keyword>
<reference evidence="3 4" key="1">
    <citation type="submission" date="2020-02" db="EMBL/GenBank/DDBJ databases">
        <authorList>
            <person name="Kim M.K."/>
        </authorList>
    </citation>
    <scope>NUCLEOTIDE SEQUENCE [LARGE SCALE GENOMIC DNA]</scope>
    <source>
        <strain evidence="3 4">BT327</strain>
    </source>
</reference>
<gene>
    <name evidence="3" type="ORF">GXP69_01675</name>
</gene>
<sequence length="355" mass="38752">MLQTIVFETRWFGRSFSKGSWLYVVPYKKIALLFLLIIHIGSLNAAPGPTAPSGSAVAIDRLPISFKSGQYTLQGKLLVPKHIAQTTAKIPAIVFCVGSGAGSTTSSYASFVDSLFTNQLPMDSVAILYFDKRGIGASEGKWHTADFESRAADAKAAADYLQSLPFIDKNRIAIAGHSQGGWITQICVSKYPETFVGGISLAGPTFNVWEQVRNDYTSTLMCKEQLTEEAARQKATKKTKVTFLVATALPVKPQWKQLKVIGKFEPGKYLSNIQRSLLLIFGENDALVSPKYSLAELQKLYPGGIPANIQTATIAGANHSFKLTDLCHEGSTKGIPYAAATKNQIRDWVRINLLK</sequence>
<dbReference type="PANTHER" id="PTHR43265">
    <property type="entry name" value="ESTERASE ESTD"/>
    <property type="match status" value="1"/>
</dbReference>
<keyword evidence="1 3" id="KW-0378">Hydrolase</keyword>
<organism evidence="3 4">
    <name type="scientific">Pontibacter burrus</name>
    <dbReference type="NCBI Taxonomy" id="2704466"/>
    <lineage>
        <taxon>Bacteria</taxon>
        <taxon>Pseudomonadati</taxon>
        <taxon>Bacteroidota</taxon>
        <taxon>Cytophagia</taxon>
        <taxon>Cytophagales</taxon>
        <taxon>Hymenobacteraceae</taxon>
        <taxon>Pontibacter</taxon>
    </lineage>
</organism>
<accession>A0A6B3LSA7</accession>
<dbReference type="Proteomes" id="UP000474777">
    <property type="component" value="Unassembled WGS sequence"/>
</dbReference>
<dbReference type="PANTHER" id="PTHR43265:SF1">
    <property type="entry name" value="ESTERASE ESTD"/>
    <property type="match status" value="1"/>
</dbReference>
<evidence type="ECO:0000313" key="3">
    <source>
        <dbReference type="EMBL" id="NEM96391.1"/>
    </source>
</evidence>
<dbReference type="SUPFAM" id="SSF53474">
    <property type="entry name" value="alpha/beta-Hydrolases"/>
    <property type="match status" value="1"/>
</dbReference>
<evidence type="ECO:0000313" key="4">
    <source>
        <dbReference type="Proteomes" id="UP000474777"/>
    </source>
</evidence>
<feature type="domain" description="Peptidase S9 prolyl oligopeptidase catalytic" evidence="2">
    <location>
        <begin position="130"/>
        <end position="321"/>
    </location>
</feature>
<dbReference type="Gene3D" id="3.40.50.1820">
    <property type="entry name" value="alpha/beta hydrolase"/>
    <property type="match status" value="1"/>
</dbReference>
<dbReference type="GO" id="GO:0004252">
    <property type="term" value="F:serine-type endopeptidase activity"/>
    <property type="evidence" value="ECO:0007669"/>
    <property type="project" value="InterPro"/>
</dbReference>
<evidence type="ECO:0000259" key="2">
    <source>
        <dbReference type="Pfam" id="PF00326"/>
    </source>
</evidence>
<dbReference type="EMBL" id="JAAGWD010000001">
    <property type="protein sequence ID" value="NEM96391.1"/>
    <property type="molecule type" value="Genomic_DNA"/>
</dbReference>
<dbReference type="InterPro" id="IPR053145">
    <property type="entry name" value="AB_hydrolase_Est10"/>
</dbReference>
<dbReference type="PROSITE" id="PS00708">
    <property type="entry name" value="PRO_ENDOPEP_SER"/>
    <property type="match status" value="1"/>
</dbReference>
<evidence type="ECO:0000256" key="1">
    <source>
        <dbReference type="ARBA" id="ARBA00022801"/>
    </source>
</evidence>
<dbReference type="InterPro" id="IPR002471">
    <property type="entry name" value="Pept_S9_AS"/>
</dbReference>
<protein>
    <submittedName>
        <fullName evidence="3">Alpha/beta fold hydrolase</fullName>
    </submittedName>
</protein>
<dbReference type="InterPro" id="IPR001375">
    <property type="entry name" value="Peptidase_S9_cat"/>
</dbReference>